<evidence type="ECO:0000256" key="6">
    <source>
        <dbReference type="ARBA" id="ARBA00022840"/>
    </source>
</evidence>
<reference evidence="12" key="1">
    <citation type="journal article" date="2018" name="Algal Res.">
        <title>Characterization of plant carbon substrate utilization by Auxenochlorella protothecoides.</title>
        <authorList>
            <person name="Vogler B.W."/>
            <person name="Starkenburg S.R."/>
            <person name="Sudasinghe N."/>
            <person name="Schambach J.Y."/>
            <person name="Rollin J.A."/>
            <person name="Pattathil S."/>
            <person name="Barry A.N."/>
        </authorList>
    </citation>
    <scope>NUCLEOTIDE SEQUENCE [LARGE SCALE GENOMIC DNA]</scope>
    <source>
        <strain evidence="12">UTEX 25</strain>
    </source>
</reference>
<dbReference type="SMART" id="SM00847">
    <property type="entry name" value="HA2"/>
    <property type="match status" value="1"/>
</dbReference>
<evidence type="ECO:0000259" key="10">
    <source>
        <dbReference type="PROSITE" id="PS51194"/>
    </source>
</evidence>
<dbReference type="FunFam" id="3.40.50.300:FF:000615">
    <property type="entry name" value="pre-mRNA-splicing factor ATP-dependent RNA helicase DEAH7"/>
    <property type="match status" value="1"/>
</dbReference>
<evidence type="ECO:0000256" key="4">
    <source>
        <dbReference type="ARBA" id="ARBA00022801"/>
    </source>
</evidence>
<evidence type="ECO:0000256" key="8">
    <source>
        <dbReference type="SAM" id="MobiDB-lite"/>
    </source>
</evidence>
<keyword evidence="2" id="KW-0507">mRNA processing</keyword>
<dbReference type="InterPro" id="IPR014001">
    <property type="entry name" value="Helicase_ATP-bd"/>
</dbReference>
<dbReference type="Pfam" id="PF00271">
    <property type="entry name" value="Helicase_C"/>
    <property type="match status" value="1"/>
</dbReference>
<dbReference type="GO" id="GO:0006397">
    <property type="term" value="P:mRNA processing"/>
    <property type="evidence" value="ECO:0007669"/>
    <property type="project" value="UniProtKB-KW"/>
</dbReference>
<dbReference type="Proteomes" id="UP000279271">
    <property type="component" value="Unassembled WGS sequence"/>
</dbReference>
<feature type="region of interest" description="Disordered" evidence="8">
    <location>
        <begin position="590"/>
        <end position="616"/>
    </location>
</feature>
<feature type="domain" description="Helicase C-terminal" evidence="10">
    <location>
        <begin position="203"/>
        <end position="380"/>
    </location>
</feature>
<dbReference type="InterPro" id="IPR001650">
    <property type="entry name" value="Helicase_C-like"/>
</dbReference>
<dbReference type="InterPro" id="IPR011545">
    <property type="entry name" value="DEAD/DEAH_box_helicase_dom"/>
</dbReference>
<dbReference type="InterPro" id="IPR002464">
    <property type="entry name" value="DNA/RNA_helicase_DEAH_CS"/>
</dbReference>
<dbReference type="CDD" id="cd18791">
    <property type="entry name" value="SF2_C_RHA"/>
    <property type="match status" value="1"/>
</dbReference>
<evidence type="ECO:0000313" key="11">
    <source>
        <dbReference type="EMBL" id="RMZ55894.1"/>
    </source>
</evidence>
<evidence type="ECO:0000256" key="7">
    <source>
        <dbReference type="ARBA" id="ARBA00047984"/>
    </source>
</evidence>
<dbReference type="SMART" id="SM00487">
    <property type="entry name" value="DEXDc"/>
    <property type="match status" value="1"/>
</dbReference>
<keyword evidence="4" id="KW-0378">Hydrolase</keyword>
<proteinExistence type="predicted"/>
<evidence type="ECO:0000256" key="5">
    <source>
        <dbReference type="ARBA" id="ARBA00022806"/>
    </source>
</evidence>
<keyword evidence="6" id="KW-0067">ATP-binding</keyword>
<evidence type="ECO:0000313" key="12">
    <source>
        <dbReference type="Proteomes" id="UP000279271"/>
    </source>
</evidence>
<keyword evidence="5" id="KW-0347">Helicase</keyword>
<feature type="domain" description="Helicase ATP-binding" evidence="9">
    <location>
        <begin position="16"/>
        <end position="180"/>
    </location>
</feature>
<dbReference type="EC" id="3.6.4.13" evidence="1"/>
<dbReference type="GO" id="GO:0016787">
    <property type="term" value="F:hydrolase activity"/>
    <property type="evidence" value="ECO:0007669"/>
    <property type="project" value="UniProtKB-KW"/>
</dbReference>
<accession>A0A3M7L1D1</accession>
<evidence type="ECO:0000256" key="1">
    <source>
        <dbReference type="ARBA" id="ARBA00012552"/>
    </source>
</evidence>
<dbReference type="InterPro" id="IPR027417">
    <property type="entry name" value="P-loop_NTPase"/>
</dbReference>
<dbReference type="EMBL" id="QOKY01000158">
    <property type="protein sequence ID" value="RMZ55894.1"/>
    <property type="molecule type" value="Genomic_DNA"/>
</dbReference>
<sequence length="630" mass="66972">MDPLELPIRRFATPIAEAVRDNAVVVVIGETGSGKTTQISQILLDAGLGAGGMVGVTQPRRVAAVTVARRVAFERKVDVGQEVGYAVRFEECCSRRTSIKYLTDGTLLRELLHDPSLSWYGVIVLDEAHERSLNTDVLFALLKNLVARRNPPLKLVITSATLDGEKFSAYYGACPVFEVPGRAFPVEIVHSLDDHSADYLEAAVDTALDIHCNQSEGDILVFLTGQAEIDKAVCQLNAAVRALPADAAGDLLVLPIYAALPPDMQARARVFRPAPPGTRRCIVATNIAETSVTVEGVVYVIDPGMSKQKDFNPATGLDRLEVGPISRPRSEPTAPEIQRTSLAGVVLYLKSLPLNIDVLGFEYLDPPARPALEAALRSLYVLDAIDGDGVITDIGRRMAALPLTPHLSRALLAAEDGGCLGNMLSLAGMLSTESSVFLDGVPRPQDAPGSRRGSNQDLEGRDGVADGEILDGDEGEHRRLRHALAIGFANQLARRMPLHNGYRTLGERPTLAQVHPSCARLGADEDGLLPEWVVYHELIATGHTFLSKVCAVEGAWVAALLPRLTGVDVARLSGGASTAAAVAAAVGGEHAASGGASGKPGPLPLSRRNSDADVSDARARFLARKSQRGG</sequence>
<dbReference type="Gene3D" id="1.20.120.1080">
    <property type="match status" value="1"/>
</dbReference>
<dbReference type="Pfam" id="PF07717">
    <property type="entry name" value="OB_NTP_bind"/>
    <property type="match status" value="1"/>
</dbReference>
<dbReference type="Gene3D" id="3.40.50.300">
    <property type="entry name" value="P-loop containing nucleotide triphosphate hydrolases"/>
    <property type="match status" value="2"/>
</dbReference>
<dbReference type="PROSITE" id="PS51194">
    <property type="entry name" value="HELICASE_CTER"/>
    <property type="match status" value="1"/>
</dbReference>
<dbReference type="PANTHER" id="PTHR18934:SF234">
    <property type="entry name" value="PRE-MRNA-SPLICING FACTOR ATP-DEPENDENT RNA HELICASE DEAH4-RELATED"/>
    <property type="match status" value="1"/>
</dbReference>
<feature type="region of interest" description="Disordered" evidence="8">
    <location>
        <begin position="440"/>
        <end position="466"/>
    </location>
</feature>
<dbReference type="PROSITE" id="PS51192">
    <property type="entry name" value="HELICASE_ATP_BIND_1"/>
    <property type="match status" value="1"/>
</dbReference>
<organism evidence="11 12">
    <name type="scientific">Auxenochlorella protothecoides</name>
    <name type="common">Green microalga</name>
    <name type="synonym">Chlorella protothecoides</name>
    <dbReference type="NCBI Taxonomy" id="3075"/>
    <lineage>
        <taxon>Eukaryota</taxon>
        <taxon>Viridiplantae</taxon>
        <taxon>Chlorophyta</taxon>
        <taxon>core chlorophytes</taxon>
        <taxon>Trebouxiophyceae</taxon>
        <taxon>Chlorellales</taxon>
        <taxon>Chlorellaceae</taxon>
        <taxon>Auxenochlorella</taxon>
    </lineage>
</organism>
<gene>
    <name evidence="11" type="ORF">APUTEX25_003860</name>
</gene>
<dbReference type="InterPro" id="IPR007502">
    <property type="entry name" value="Helicase-assoc_dom"/>
</dbReference>
<evidence type="ECO:0000256" key="3">
    <source>
        <dbReference type="ARBA" id="ARBA00022741"/>
    </source>
</evidence>
<dbReference type="Pfam" id="PF21010">
    <property type="entry name" value="HA2_C"/>
    <property type="match status" value="1"/>
</dbReference>
<dbReference type="GO" id="GO:0005524">
    <property type="term" value="F:ATP binding"/>
    <property type="evidence" value="ECO:0007669"/>
    <property type="project" value="UniProtKB-KW"/>
</dbReference>
<dbReference type="GO" id="GO:0003723">
    <property type="term" value="F:RNA binding"/>
    <property type="evidence" value="ECO:0007669"/>
    <property type="project" value="TreeGrafter"/>
</dbReference>
<dbReference type="PROSITE" id="PS00690">
    <property type="entry name" value="DEAH_ATP_HELICASE"/>
    <property type="match status" value="1"/>
</dbReference>
<dbReference type="InterPro" id="IPR011709">
    <property type="entry name" value="DEAD-box_helicase_OB_fold"/>
</dbReference>
<protein>
    <recommendedName>
        <fullName evidence="1">RNA helicase</fullName>
        <ecNumber evidence="1">3.6.4.13</ecNumber>
    </recommendedName>
</protein>
<dbReference type="PANTHER" id="PTHR18934">
    <property type="entry name" value="ATP-DEPENDENT RNA HELICASE"/>
    <property type="match status" value="1"/>
</dbReference>
<keyword evidence="3" id="KW-0547">Nucleotide-binding</keyword>
<dbReference type="AlphaFoldDB" id="A0A3M7L1D1"/>
<dbReference type="GO" id="GO:0003724">
    <property type="term" value="F:RNA helicase activity"/>
    <property type="evidence" value="ECO:0007669"/>
    <property type="project" value="UniProtKB-EC"/>
</dbReference>
<dbReference type="Pfam" id="PF00270">
    <property type="entry name" value="DEAD"/>
    <property type="match status" value="1"/>
</dbReference>
<dbReference type="Pfam" id="PF04408">
    <property type="entry name" value="WHD_HA2"/>
    <property type="match status" value="1"/>
</dbReference>
<dbReference type="CDD" id="cd17917">
    <property type="entry name" value="DEXHc_RHA-like"/>
    <property type="match status" value="1"/>
</dbReference>
<comment type="catalytic activity">
    <reaction evidence="7">
        <text>ATP + H2O = ADP + phosphate + H(+)</text>
        <dbReference type="Rhea" id="RHEA:13065"/>
        <dbReference type="ChEBI" id="CHEBI:15377"/>
        <dbReference type="ChEBI" id="CHEBI:15378"/>
        <dbReference type="ChEBI" id="CHEBI:30616"/>
        <dbReference type="ChEBI" id="CHEBI:43474"/>
        <dbReference type="ChEBI" id="CHEBI:456216"/>
        <dbReference type="EC" id="3.6.4.13"/>
    </reaction>
</comment>
<evidence type="ECO:0000256" key="2">
    <source>
        <dbReference type="ARBA" id="ARBA00022664"/>
    </source>
</evidence>
<dbReference type="InterPro" id="IPR048333">
    <property type="entry name" value="HA2_WH"/>
</dbReference>
<comment type="caution">
    <text evidence="11">The sequence shown here is derived from an EMBL/GenBank/DDBJ whole genome shotgun (WGS) entry which is preliminary data.</text>
</comment>
<name>A0A3M7L1D1_AUXPR</name>
<dbReference type="SUPFAM" id="SSF52540">
    <property type="entry name" value="P-loop containing nucleoside triphosphate hydrolases"/>
    <property type="match status" value="1"/>
</dbReference>
<evidence type="ECO:0000259" key="9">
    <source>
        <dbReference type="PROSITE" id="PS51192"/>
    </source>
</evidence>